<dbReference type="Proteomes" id="UP000178606">
    <property type="component" value="Unassembled WGS sequence"/>
</dbReference>
<dbReference type="EMBL" id="MFKF01000020">
    <property type="protein sequence ID" value="OGG56964.1"/>
    <property type="molecule type" value="Genomic_DNA"/>
</dbReference>
<feature type="region of interest" description="Disordered" evidence="1">
    <location>
        <begin position="365"/>
        <end position="417"/>
    </location>
</feature>
<gene>
    <name evidence="3" type="ORF">A3F84_21260</name>
</gene>
<accession>A0A1F6D697</accession>
<dbReference type="AlphaFoldDB" id="A0A1F6D697"/>
<keyword evidence="2" id="KW-0732">Signal</keyword>
<name>A0A1F6D697_HANXR</name>
<evidence type="ECO:0000313" key="4">
    <source>
        <dbReference type="Proteomes" id="UP000178606"/>
    </source>
</evidence>
<organism evidence="3 4">
    <name type="scientific">Handelsmanbacteria sp. (strain RIFCSPLOWO2_12_FULL_64_10)</name>
    <dbReference type="NCBI Taxonomy" id="1817868"/>
    <lineage>
        <taxon>Bacteria</taxon>
        <taxon>Candidatus Handelsmaniibacteriota</taxon>
    </lineage>
</organism>
<protein>
    <recommendedName>
        <fullName evidence="5">Secretion system C-terminal sorting domain-containing protein</fullName>
    </recommendedName>
</protein>
<evidence type="ECO:0000256" key="2">
    <source>
        <dbReference type="SAM" id="SignalP"/>
    </source>
</evidence>
<dbReference type="PROSITE" id="PS51257">
    <property type="entry name" value="PROKAR_LIPOPROTEIN"/>
    <property type="match status" value="1"/>
</dbReference>
<evidence type="ECO:0008006" key="5">
    <source>
        <dbReference type="Google" id="ProtNLM"/>
    </source>
</evidence>
<comment type="caution">
    <text evidence="3">The sequence shown here is derived from an EMBL/GenBank/DDBJ whole genome shotgun (WGS) entry which is preliminary data.</text>
</comment>
<evidence type="ECO:0000256" key="1">
    <source>
        <dbReference type="SAM" id="MobiDB-lite"/>
    </source>
</evidence>
<reference evidence="3 4" key="1">
    <citation type="journal article" date="2016" name="Nat. Commun.">
        <title>Thousands of microbial genomes shed light on interconnected biogeochemical processes in an aquifer system.</title>
        <authorList>
            <person name="Anantharaman K."/>
            <person name="Brown C.T."/>
            <person name="Hug L.A."/>
            <person name="Sharon I."/>
            <person name="Castelle C.J."/>
            <person name="Probst A.J."/>
            <person name="Thomas B.C."/>
            <person name="Singh A."/>
            <person name="Wilkins M.J."/>
            <person name="Karaoz U."/>
            <person name="Brodie E.L."/>
            <person name="Williams K.H."/>
            <person name="Hubbard S.S."/>
            <person name="Banfield J.F."/>
        </authorList>
    </citation>
    <scope>NUCLEOTIDE SEQUENCE [LARGE SCALE GENOMIC DNA]</scope>
    <source>
        <strain evidence="4">RIFCSPLOWO2_12_FULL_64_10</strain>
    </source>
</reference>
<feature type="compositionally biased region" description="Polar residues" evidence="1">
    <location>
        <begin position="390"/>
        <end position="408"/>
    </location>
</feature>
<sequence>MKRERFLWGVIGALTLACLLALVSDALAQGSHRDTYRTLARGQIAVSITGSGAMGRKDDGVKQEPHGFSYPKGRSPIVYAGGWDRAAWNISHNSAGDGVWLLTRTGGTPRVSHSGGQTYSSDIKLGTYDATKGPEKGLGTPYTHTHPLAMRTSGGGAWHSGVNLDGVVTNYWPGVSVPVGHPANIWNFNYYSYNSKEAAAFPQAINISQWSTGQGLTVTRKAYQFGHQDYDDSVIFDYVVENTSGKDVADAYISFQARFDPSSMGATWRGSSYGWYGPGDLNRDTWLRNTRAANFSGPASAKDLALMYAYDGDSDQVPWDDRGDPWFLEFADGSLKRTQSLPEGMLQSPQYFGYGLIDATPPFNIPGGADPGTYVSPKDNPATPLDESKSQPASTQWFRVTTTSTYDTPNEGKDSDPKMYDLLTAGGHKDEPGEGYAFGEFMTFGPYDLKAGEKFKVVMAYAGGIASQNAKYQNNPATYAQPFEFDWMLRGNQAELALGEDALVANFRKAMEAYTWSYAIPQQPPDLKLTWDSDLKGQNIVKWSTLAEQAENPAYAGAEAKDIVGYRVYSSSKESRGPFKLRADIKIADAKAGKLPAGVTFSADEQWRTIKSTAFPDGVPLVDDKGQTVKGTYTFTDTESKAGFPSWYQVRPYTSGHADFMGRGKLASIESSADLALGTIGGSDSGIVPKVPSSPVFDQFTEKVRVVPNPFRVDDPARTYTDKQTIRFTNLPRRSQIDIYDVTGQRIWTFFHDSLTSGEEPYIQLSENRPSNFGSAMLPGIYFWKVTSLMKESMGKIQNGTFLIIK</sequence>
<feature type="signal peptide" evidence="2">
    <location>
        <begin position="1"/>
        <end position="28"/>
    </location>
</feature>
<evidence type="ECO:0000313" key="3">
    <source>
        <dbReference type="EMBL" id="OGG56964.1"/>
    </source>
</evidence>
<feature type="chain" id="PRO_5009523764" description="Secretion system C-terminal sorting domain-containing protein" evidence="2">
    <location>
        <begin position="29"/>
        <end position="806"/>
    </location>
</feature>
<proteinExistence type="predicted"/>